<sequence length="91" mass="10507">MFEISTEIRMNGRNKVDRLFRVRSLEEACEQLTNLSRQWMLLKRGRKAVRDGLMARLYYTNGKFAGLVLADPAPVPKGDEPGQPKRKKRMA</sequence>
<protein>
    <submittedName>
        <fullName evidence="3">Uncharacterized protein</fullName>
    </submittedName>
</protein>
<evidence type="ECO:0000313" key="3">
    <source>
        <dbReference type="EMBL" id="CAB4123867.1"/>
    </source>
</evidence>
<evidence type="ECO:0000256" key="1">
    <source>
        <dbReference type="SAM" id="MobiDB-lite"/>
    </source>
</evidence>
<name>A0A6J5KSG7_9CAUD</name>
<proteinExistence type="predicted"/>
<accession>A0A6J5KSG7</accession>
<dbReference type="EMBL" id="LR796160">
    <property type="protein sequence ID" value="CAB4122837.1"/>
    <property type="molecule type" value="Genomic_DNA"/>
</dbReference>
<organism evidence="3">
    <name type="scientific">uncultured Caudovirales phage</name>
    <dbReference type="NCBI Taxonomy" id="2100421"/>
    <lineage>
        <taxon>Viruses</taxon>
        <taxon>Duplodnaviria</taxon>
        <taxon>Heunggongvirae</taxon>
        <taxon>Uroviricota</taxon>
        <taxon>Caudoviricetes</taxon>
        <taxon>Peduoviridae</taxon>
        <taxon>Maltschvirus</taxon>
        <taxon>Maltschvirus maltsch</taxon>
    </lineage>
</organism>
<feature type="region of interest" description="Disordered" evidence="1">
    <location>
        <begin position="71"/>
        <end position="91"/>
    </location>
</feature>
<reference evidence="3" key="1">
    <citation type="submission" date="2020-04" db="EMBL/GenBank/DDBJ databases">
        <authorList>
            <person name="Chiriac C."/>
            <person name="Salcher M."/>
            <person name="Ghai R."/>
            <person name="Kavagutti S V."/>
        </authorList>
    </citation>
    <scope>NUCLEOTIDE SEQUENCE</scope>
</reference>
<evidence type="ECO:0000313" key="2">
    <source>
        <dbReference type="EMBL" id="CAB4122837.1"/>
    </source>
</evidence>
<gene>
    <name evidence="2" type="ORF">UFOVP32_77</name>
    <name evidence="3" type="ORF">UFOVP50_79</name>
</gene>
<dbReference type="EMBL" id="LR796173">
    <property type="protein sequence ID" value="CAB4123867.1"/>
    <property type="molecule type" value="Genomic_DNA"/>
</dbReference>